<evidence type="ECO:0000256" key="1">
    <source>
        <dbReference type="SAM" id="Phobius"/>
    </source>
</evidence>
<keyword evidence="1" id="KW-0812">Transmembrane</keyword>
<dbReference type="STRING" id="227598.APY94_10340"/>
<dbReference type="Proteomes" id="UP000053462">
    <property type="component" value="Unassembled WGS sequence"/>
</dbReference>
<evidence type="ECO:0008006" key="4">
    <source>
        <dbReference type="Google" id="ProtNLM"/>
    </source>
</evidence>
<dbReference type="InterPro" id="IPR010001">
    <property type="entry name" value="BofA"/>
</dbReference>
<reference evidence="2 3" key="1">
    <citation type="submission" date="2015-10" db="EMBL/GenBank/DDBJ databases">
        <title>Draft genome sequence of Thermococcus celericrescens strain DSM 17994.</title>
        <authorList>
            <person name="Hong S.-J."/>
            <person name="Park C.-E."/>
            <person name="Shin J.-H."/>
        </authorList>
    </citation>
    <scope>NUCLEOTIDE SEQUENCE [LARGE SCALE GENOMIC DNA]</scope>
    <source>
        <strain evidence="2 3">DSM 17994</strain>
    </source>
</reference>
<proteinExistence type="predicted"/>
<name>A0A117IT61_9EURY</name>
<gene>
    <name evidence="2" type="ORF">APY94_10340</name>
</gene>
<dbReference type="OrthoDB" id="102451at2157"/>
<comment type="caution">
    <text evidence="2">The sequence shown here is derived from an EMBL/GenBank/DDBJ whole genome shotgun (WGS) entry which is preliminary data.</text>
</comment>
<dbReference type="RefSeq" id="WP_058939552.1">
    <property type="nucleotide sequence ID" value="NZ_LLYW01000035.1"/>
</dbReference>
<keyword evidence="1" id="KW-1133">Transmembrane helix</keyword>
<dbReference type="AlphaFoldDB" id="A0A117IT61"/>
<accession>A0A117IT61</accession>
<keyword evidence="3" id="KW-1185">Reference proteome</keyword>
<keyword evidence="1" id="KW-0472">Membrane</keyword>
<evidence type="ECO:0000313" key="3">
    <source>
        <dbReference type="Proteomes" id="UP000053462"/>
    </source>
</evidence>
<sequence>MLAELLFLFFLFLAIMVVVKVGFTIIRYLVANAIIGLIILWFTNWIGISDVSLTALNVLVVAIGGILGVIALIIISWF</sequence>
<feature type="transmembrane region" description="Helical" evidence="1">
    <location>
        <begin position="54"/>
        <end position="77"/>
    </location>
</feature>
<evidence type="ECO:0000313" key="2">
    <source>
        <dbReference type="EMBL" id="KUH32472.1"/>
    </source>
</evidence>
<organism evidence="2 3">
    <name type="scientific">Thermococcus celericrescens</name>
    <dbReference type="NCBI Taxonomy" id="227598"/>
    <lineage>
        <taxon>Archaea</taxon>
        <taxon>Methanobacteriati</taxon>
        <taxon>Methanobacteriota</taxon>
        <taxon>Thermococci</taxon>
        <taxon>Thermococcales</taxon>
        <taxon>Thermococcaceae</taxon>
        <taxon>Thermococcus</taxon>
    </lineage>
</organism>
<dbReference type="Pfam" id="PF07441">
    <property type="entry name" value="BofA"/>
    <property type="match status" value="1"/>
</dbReference>
<feature type="transmembrane region" description="Helical" evidence="1">
    <location>
        <begin position="6"/>
        <end position="23"/>
    </location>
</feature>
<protein>
    <recommendedName>
        <fullName evidence="4">SigmaK-factor processing regulatory BofA</fullName>
    </recommendedName>
</protein>
<dbReference type="EMBL" id="LLYW01000035">
    <property type="protein sequence ID" value="KUH32472.1"/>
    <property type="molecule type" value="Genomic_DNA"/>
</dbReference>
<feature type="transmembrane region" description="Helical" evidence="1">
    <location>
        <begin position="30"/>
        <end position="48"/>
    </location>
</feature>